<dbReference type="PRINTS" id="PR00476">
    <property type="entry name" value="PHFRCTKINASE"/>
</dbReference>
<gene>
    <name evidence="8" type="ORF">OIH86_14110</name>
</gene>
<dbReference type="EMBL" id="JAOYEY010000043">
    <property type="protein sequence ID" value="MCV9886769.1"/>
    <property type="molecule type" value="Genomic_DNA"/>
</dbReference>
<dbReference type="InterPro" id="IPR000023">
    <property type="entry name" value="Phosphofructokinase_dom"/>
</dbReference>
<evidence type="ECO:0000256" key="1">
    <source>
        <dbReference type="ARBA" id="ARBA00001946"/>
    </source>
</evidence>
<evidence type="ECO:0000256" key="2">
    <source>
        <dbReference type="ARBA" id="ARBA00022679"/>
    </source>
</evidence>
<dbReference type="Gene3D" id="3.40.50.450">
    <property type="match status" value="1"/>
</dbReference>
<evidence type="ECO:0000313" key="9">
    <source>
        <dbReference type="Proteomes" id="UP001526147"/>
    </source>
</evidence>
<comment type="similarity">
    <text evidence="6">Belongs to the phosphofructokinase type A (PFKA) family.</text>
</comment>
<reference evidence="8 9" key="1">
    <citation type="submission" date="2022-10" db="EMBL/GenBank/DDBJ databases">
        <title>Draft genome assembly of moderately radiation resistant bacterium Metabacillus halosaccharovorans.</title>
        <authorList>
            <person name="Pal S."/>
            <person name="Gopinathan A."/>
        </authorList>
    </citation>
    <scope>NUCLEOTIDE SEQUENCE [LARGE SCALE GENOMIC DNA]</scope>
    <source>
        <strain evidence="8 9">VITHBRA001</strain>
    </source>
</reference>
<protein>
    <submittedName>
        <fullName evidence="8">6-phosphofructokinase</fullName>
        <ecNumber evidence="8">2.7.1.11</ecNumber>
    </submittedName>
</protein>
<evidence type="ECO:0000256" key="6">
    <source>
        <dbReference type="ARBA" id="ARBA00038478"/>
    </source>
</evidence>
<proteinExistence type="inferred from homology"/>
<dbReference type="Pfam" id="PF00365">
    <property type="entry name" value="PFK"/>
    <property type="match status" value="1"/>
</dbReference>
<evidence type="ECO:0000256" key="5">
    <source>
        <dbReference type="ARBA" id="ARBA00022842"/>
    </source>
</evidence>
<name>A0ABT3DI86_9BACI</name>
<dbReference type="EC" id="2.7.1.11" evidence="8"/>
<dbReference type="SUPFAM" id="SSF53784">
    <property type="entry name" value="Phosphofructokinase"/>
    <property type="match status" value="1"/>
</dbReference>
<feature type="domain" description="Phosphofructokinase" evidence="7">
    <location>
        <begin position="106"/>
        <end position="264"/>
    </location>
</feature>
<dbReference type="RefSeq" id="WP_264143310.1">
    <property type="nucleotide sequence ID" value="NZ_JAOYEY010000043.1"/>
</dbReference>
<dbReference type="GO" id="GO:0003872">
    <property type="term" value="F:6-phosphofructokinase activity"/>
    <property type="evidence" value="ECO:0007669"/>
    <property type="project" value="UniProtKB-EC"/>
</dbReference>
<keyword evidence="5" id="KW-0460">Magnesium</keyword>
<evidence type="ECO:0000256" key="3">
    <source>
        <dbReference type="ARBA" id="ARBA00022723"/>
    </source>
</evidence>
<evidence type="ECO:0000256" key="4">
    <source>
        <dbReference type="ARBA" id="ARBA00022777"/>
    </source>
</evidence>
<sequence>MKIGVVHFGCASAGTAQIVRTLVEELSSQSYNVIGIEWDDTAKQLNLKELNENTYGSFGGNSHVLNAFPITIWNDQISVLASELTELDQVILLGDTKVNVTDFTGKLLQVPVSIFNNIDDSELTLGYDTALNSIVENIERVRDTASSLSYGKVRVFNVQIPGAENSRLLHDTALAVEAEVVERVDSTLIALLKQHIKQKEVNNEGYTFFMMDQNVDPVALEEHFGEFDLDWKVVVIDESQCSGPYPTALDRLLTNQLKKAIVEWSTSDQPSGQLIIKDKTAVLKEISYSEGI</sequence>
<comment type="caution">
    <text evidence="8">The sequence shown here is derived from an EMBL/GenBank/DDBJ whole genome shotgun (WGS) entry which is preliminary data.</text>
</comment>
<keyword evidence="9" id="KW-1185">Reference proteome</keyword>
<evidence type="ECO:0000313" key="8">
    <source>
        <dbReference type="EMBL" id="MCV9886769.1"/>
    </source>
</evidence>
<dbReference type="InterPro" id="IPR022953">
    <property type="entry name" value="ATP_PFK"/>
</dbReference>
<keyword evidence="4" id="KW-0418">Kinase</keyword>
<organism evidence="8 9">
    <name type="scientific">Metabacillus halosaccharovorans</name>
    <dbReference type="NCBI Taxonomy" id="930124"/>
    <lineage>
        <taxon>Bacteria</taxon>
        <taxon>Bacillati</taxon>
        <taxon>Bacillota</taxon>
        <taxon>Bacilli</taxon>
        <taxon>Bacillales</taxon>
        <taxon>Bacillaceae</taxon>
        <taxon>Metabacillus</taxon>
    </lineage>
</organism>
<accession>A0ABT3DI86</accession>
<keyword evidence="2 8" id="KW-0808">Transferase</keyword>
<dbReference type="Proteomes" id="UP001526147">
    <property type="component" value="Unassembled WGS sequence"/>
</dbReference>
<evidence type="ECO:0000259" key="7">
    <source>
        <dbReference type="Pfam" id="PF00365"/>
    </source>
</evidence>
<comment type="cofactor">
    <cofactor evidence="1">
        <name>Mg(2+)</name>
        <dbReference type="ChEBI" id="CHEBI:18420"/>
    </cofactor>
</comment>
<keyword evidence="3" id="KW-0479">Metal-binding</keyword>
<dbReference type="Gene3D" id="3.40.50.460">
    <property type="entry name" value="Phosphofructokinase domain"/>
    <property type="match status" value="1"/>
</dbReference>
<dbReference type="InterPro" id="IPR035966">
    <property type="entry name" value="PKF_sf"/>
</dbReference>